<feature type="domain" description="Alcohol dehydrogenase-like N-terminal" evidence="9">
    <location>
        <begin position="26"/>
        <end position="137"/>
    </location>
</feature>
<evidence type="ECO:0008006" key="12">
    <source>
        <dbReference type="Google" id="ProtNLM"/>
    </source>
</evidence>
<keyword evidence="3 7" id="KW-0479">Metal-binding</keyword>
<dbReference type="SUPFAM" id="SSF51735">
    <property type="entry name" value="NAD(P)-binding Rossmann-fold domains"/>
    <property type="match status" value="1"/>
</dbReference>
<keyword evidence="5" id="KW-0560">Oxidoreductase</keyword>
<dbReference type="InterPro" id="IPR036291">
    <property type="entry name" value="NAD(P)-bd_dom_sf"/>
</dbReference>
<dbReference type="FunFam" id="3.40.50.720:FF:000039">
    <property type="entry name" value="Alcohol dehydrogenase AdhP"/>
    <property type="match status" value="1"/>
</dbReference>
<keyword evidence="6" id="KW-0520">NAD</keyword>
<feature type="domain" description="Alcohol dehydrogenase-like C-terminal" evidence="8">
    <location>
        <begin position="177"/>
        <end position="300"/>
    </location>
</feature>
<dbReference type="Gene3D" id="3.40.50.720">
    <property type="entry name" value="NAD(P)-binding Rossmann-like Domain"/>
    <property type="match status" value="1"/>
</dbReference>
<dbReference type="Pfam" id="PF00107">
    <property type="entry name" value="ADH_zinc_N"/>
    <property type="match status" value="1"/>
</dbReference>
<sequence length="339" mass="37123">MNKVAVFEKQNESLTIKTIPIPEPGEGMIRVKVIACGVCAGDELAKNNGFGNILYPIIPGHECIGVVDKLGINIKNDFSQKEMVGIGWYGGFSCNNCFDCFDDFPNLCKNKKITGLEINGGYAEYIICDENALVKIPSGMDPIKTAPLLCAGVTVYNSLKSLNLKKGAIIGIQGIGGLGHLGIQYGKKMGYKIIAISRGENKKEISFQLGADYYIDSLKNGYIQDIKKIGRVECIMITSPSSDSIQPMLESICNNGKLLLLSILDRDIIANSVTIVNENKSIVGWTTGEPKSILESLEFAKNNHIYPIVNEFTLDNAKLAQETINKANFRNVIKINEFK</sequence>
<evidence type="ECO:0000259" key="9">
    <source>
        <dbReference type="Pfam" id="PF08240"/>
    </source>
</evidence>
<dbReference type="SUPFAM" id="SSF50129">
    <property type="entry name" value="GroES-like"/>
    <property type="match status" value="1"/>
</dbReference>
<comment type="similarity">
    <text evidence="2 7">Belongs to the zinc-containing alcohol dehydrogenase family.</text>
</comment>
<keyword evidence="11" id="KW-1185">Reference proteome</keyword>
<dbReference type="PANTHER" id="PTHR42940">
    <property type="entry name" value="ALCOHOL DEHYDROGENASE 1-RELATED"/>
    <property type="match status" value="1"/>
</dbReference>
<evidence type="ECO:0000256" key="4">
    <source>
        <dbReference type="ARBA" id="ARBA00022833"/>
    </source>
</evidence>
<dbReference type="STRING" id="5786.F0ZN69"/>
<evidence type="ECO:0000256" key="2">
    <source>
        <dbReference type="ARBA" id="ARBA00008072"/>
    </source>
</evidence>
<evidence type="ECO:0000256" key="7">
    <source>
        <dbReference type="RuleBase" id="RU361277"/>
    </source>
</evidence>
<dbReference type="AlphaFoldDB" id="F0ZN69"/>
<dbReference type="InterPro" id="IPR013149">
    <property type="entry name" value="ADH-like_C"/>
</dbReference>
<dbReference type="EMBL" id="GL871090">
    <property type="protein sequence ID" value="EGC34630.1"/>
    <property type="molecule type" value="Genomic_DNA"/>
</dbReference>
<evidence type="ECO:0000256" key="6">
    <source>
        <dbReference type="ARBA" id="ARBA00023027"/>
    </source>
</evidence>
<dbReference type="InterPro" id="IPR002328">
    <property type="entry name" value="ADH_Zn_CS"/>
</dbReference>
<dbReference type="eggNOG" id="KOG0023">
    <property type="taxonomic scope" value="Eukaryota"/>
</dbReference>
<accession>F0ZN69</accession>
<dbReference type="KEGG" id="dpp:DICPUDRAFT_34699"/>
<dbReference type="Proteomes" id="UP000001064">
    <property type="component" value="Unassembled WGS sequence"/>
</dbReference>
<dbReference type="PANTHER" id="PTHR42940:SF7">
    <property type="entry name" value="ALCOHOL DEHYDROGENASE-LIKE N-TERMINAL DOMAIN-CONTAINING PROTEIN"/>
    <property type="match status" value="1"/>
</dbReference>
<dbReference type="VEuPathDB" id="AmoebaDB:DICPUDRAFT_34699"/>
<dbReference type="PROSITE" id="PS00059">
    <property type="entry name" value="ADH_ZINC"/>
    <property type="match status" value="1"/>
</dbReference>
<dbReference type="InterPro" id="IPR013154">
    <property type="entry name" value="ADH-like_N"/>
</dbReference>
<evidence type="ECO:0000313" key="10">
    <source>
        <dbReference type="EMBL" id="EGC34630.1"/>
    </source>
</evidence>
<dbReference type="InParanoid" id="F0ZN69"/>
<gene>
    <name evidence="10" type="ORF">DICPUDRAFT_34699</name>
</gene>
<dbReference type="InterPro" id="IPR011032">
    <property type="entry name" value="GroES-like_sf"/>
</dbReference>
<evidence type="ECO:0000259" key="8">
    <source>
        <dbReference type="Pfam" id="PF00107"/>
    </source>
</evidence>
<dbReference type="GO" id="GO:0008270">
    <property type="term" value="F:zinc ion binding"/>
    <property type="evidence" value="ECO:0007669"/>
    <property type="project" value="InterPro"/>
</dbReference>
<name>F0ZN69_DICPU</name>
<organism evidence="10 11">
    <name type="scientific">Dictyostelium purpureum</name>
    <name type="common">Slime mold</name>
    <dbReference type="NCBI Taxonomy" id="5786"/>
    <lineage>
        <taxon>Eukaryota</taxon>
        <taxon>Amoebozoa</taxon>
        <taxon>Evosea</taxon>
        <taxon>Eumycetozoa</taxon>
        <taxon>Dictyostelia</taxon>
        <taxon>Dictyosteliales</taxon>
        <taxon>Dictyosteliaceae</taxon>
        <taxon>Dictyostelium</taxon>
    </lineage>
</organism>
<dbReference type="OrthoDB" id="17011at2759"/>
<protein>
    <recommendedName>
        <fullName evidence="12">Enoyl reductase (ER) domain-containing protein</fullName>
    </recommendedName>
</protein>
<evidence type="ECO:0000256" key="5">
    <source>
        <dbReference type="ARBA" id="ARBA00023002"/>
    </source>
</evidence>
<comment type="cofactor">
    <cofactor evidence="1 7">
        <name>Zn(2+)</name>
        <dbReference type="ChEBI" id="CHEBI:29105"/>
    </cofactor>
</comment>
<evidence type="ECO:0000256" key="3">
    <source>
        <dbReference type="ARBA" id="ARBA00022723"/>
    </source>
</evidence>
<dbReference type="Gene3D" id="3.90.180.10">
    <property type="entry name" value="Medium-chain alcohol dehydrogenases, catalytic domain"/>
    <property type="match status" value="1"/>
</dbReference>
<dbReference type="GO" id="GO:0016616">
    <property type="term" value="F:oxidoreductase activity, acting on the CH-OH group of donors, NAD or NADP as acceptor"/>
    <property type="evidence" value="ECO:0000318"/>
    <property type="project" value="GO_Central"/>
</dbReference>
<dbReference type="RefSeq" id="XP_003288855.1">
    <property type="nucleotide sequence ID" value="XM_003288807.1"/>
</dbReference>
<dbReference type="Pfam" id="PF08240">
    <property type="entry name" value="ADH_N"/>
    <property type="match status" value="1"/>
</dbReference>
<dbReference type="OMA" id="DEKWARN"/>
<proteinExistence type="inferred from homology"/>
<reference evidence="11" key="1">
    <citation type="journal article" date="2011" name="Genome Biol.">
        <title>Comparative genomics of the social amoebae Dictyostelium discoideum and Dictyostelium purpureum.</title>
        <authorList>
            <consortium name="US DOE Joint Genome Institute (JGI-PGF)"/>
            <person name="Sucgang R."/>
            <person name="Kuo A."/>
            <person name="Tian X."/>
            <person name="Salerno W."/>
            <person name="Parikh A."/>
            <person name="Feasley C.L."/>
            <person name="Dalin E."/>
            <person name="Tu H."/>
            <person name="Huang E."/>
            <person name="Barry K."/>
            <person name="Lindquist E."/>
            <person name="Shapiro H."/>
            <person name="Bruce D."/>
            <person name="Schmutz J."/>
            <person name="Salamov A."/>
            <person name="Fey P."/>
            <person name="Gaudet P."/>
            <person name="Anjard C."/>
            <person name="Babu M.M."/>
            <person name="Basu S."/>
            <person name="Bushmanova Y."/>
            <person name="van der Wel H."/>
            <person name="Katoh-Kurasawa M."/>
            <person name="Dinh C."/>
            <person name="Coutinho P.M."/>
            <person name="Saito T."/>
            <person name="Elias M."/>
            <person name="Schaap P."/>
            <person name="Kay R.R."/>
            <person name="Henrissat B."/>
            <person name="Eichinger L."/>
            <person name="Rivero F."/>
            <person name="Putnam N.H."/>
            <person name="West C.M."/>
            <person name="Loomis W.F."/>
            <person name="Chisholm R.L."/>
            <person name="Shaulsky G."/>
            <person name="Strassmann J.E."/>
            <person name="Queller D.C."/>
            <person name="Kuspa A."/>
            <person name="Grigoriev I.V."/>
        </authorList>
    </citation>
    <scope>NUCLEOTIDE SEQUENCE [LARGE SCALE GENOMIC DNA]</scope>
    <source>
        <strain evidence="11">QSDP1</strain>
    </source>
</reference>
<keyword evidence="4 7" id="KW-0862">Zinc</keyword>
<evidence type="ECO:0000313" key="11">
    <source>
        <dbReference type="Proteomes" id="UP000001064"/>
    </source>
</evidence>
<dbReference type="GeneID" id="10499461"/>
<evidence type="ECO:0000256" key="1">
    <source>
        <dbReference type="ARBA" id="ARBA00001947"/>
    </source>
</evidence>